<name>A0A0N5B1H0_9BILA</name>
<evidence type="ECO:0000313" key="1">
    <source>
        <dbReference type="Proteomes" id="UP000046393"/>
    </source>
</evidence>
<dbReference type="Proteomes" id="UP000046393">
    <property type="component" value="Unplaced"/>
</dbReference>
<sequence length="100" mass="10877">MNIIGGFREEARVTADFPVMTTTKPPTAETFLGHNVDSGEGIETVGLALEASTIEPVHIQEDNKMFLSRLGITVSIDYDGIDSRRNIDRITGAASLFSCF</sequence>
<dbReference type="AlphaFoldDB" id="A0A0N5B1H0"/>
<organism evidence="1 2">
    <name type="scientific">Syphacia muris</name>
    <dbReference type="NCBI Taxonomy" id="451379"/>
    <lineage>
        <taxon>Eukaryota</taxon>
        <taxon>Metazoa</taxon>
        <taxon>Ecdysozoa</taxon>
        <taxon>Nematoda</taxon>
        <taxon>Chromadorea</taxon>
        <taxon>Rhabditida</taxon>
        <taxon>Spirurina</taxon>
        <taxon>Oxyuridomorpha</taxon>
        <taxon>Oxyuroidea</taxon>
        <taxon>Oxyuridae</taxon>
        <taxon>Syphacia</taxon>
    </lineage>
</organism>
<protein>
    <submittedName>
        <fullName evidence="2">Beta-lactamase domain-containing protein</fullName>
    </submittedName>
</protein>
<accession>A0A0N5B1H0</accession>
<reference evidence="2" key="1">
    <citation type="submission" date="2017-02" db="UniProtKB">
        <authorList>
            <consortium name="WormBaseParasite"/>
        </authorList>
    </citation>
    <scope>IDENTIFICATION</scope>
</reference>
<evidence type="ECO:0000313" key="2">
    <source>
        <dbReference type="WBParaSite" id="SMUV_0001113301-mRNA-1"/>
    </source>
</evidence>
<keyword evidence="1" id="KW-1185">Reference proteome</keyword>
<proteinExistence type="predicted"/>
<dbReference type="WBParaSite" id="SMUV_0001113301-mRNA-1">
    <property type="protein sequence ID" value="SMUV_0001113301-mRNA-1"/>
    <property type="gene ID" value="SMUV_0001113301"/>
</dbReference>